<evidence type="ECO:0000256" key="13">
    <source>
        <dbReference type="ARBA" id="ARBA00023125"/>
    </source>
</evidence>
<dbReference type="SMART" id="SM00482">
    <property type="entry name" value="POLAc"/>
    <property type="match status" value="1"/>
</dbReference>
<name>A0A654KF64_TAYEM</name>
<dbReference type="CDD" id="cd09859">
    <property type="entry name" value="PIN_53EXO"/>
    <property type="match status" value="1"/>
</dbReference>
<reference evidence="21 22" key="1">
    <citation type="journal article" date="2011" name="J. Bacteriol.">
        <title>Genome sequence of Taylorella equigenitalis MCE9, the causative agent of contagious equine metritis.</title>
        <authorList>
            <person name="Hebert L."/>
            <person name="Moumen B."/>
            <person name="Duquesne F."/>
            <person name="Breuil M.F."/>
            <person name="Laugier C."/>
            <person name="Batto J.M."/>
            <person name="Renault P."/>
            <person name="Petry S."/>
        </authorList>
    </citation>
    <scope>NUCLEOTIDE SEQUENCE [LARGE SCALE GENOMIC DNA]</scope>
    <source>
        <strain evidence="21 22">MCE9</strain>
    </source>
</reference>
<keyword evidence="12 17" id="KW-0239">DNA-directed DNA polymerase</keyword>
<keyword evidence="13 17" id="KW-0238">DNA-binding</keyword>
<dbReference type="InterPro" id="IPR012337">
    <property type="entry name" value="RNaseH-like_sf"/>
</dbReference>
<evidence type="ECO:0000256" key="2">
    <source>
        <dbReference type="ARBA" id="ARBA00011541"/>
    </source>
</evidence>
<dbReference type="Gene3D" id="1.10.150.20">
    <property type="entry name" value="5' to 3' exonuclease, C-terminal subdomain"/>
    <property type="match status" value="2"/>
</dbReference>
<organism evidence="21 22">
    <name type="scientific">Taylorella equigenitalis (strain MCE9)</name>
    <dbReference type="NCBI Taxonomy" id="937774"/>
    <lineage>
        <taxon>Bacteria</taxon>
        <taxon>Pseudomonadati</taxon>
        <taxon>Pseudomonadota</taxon>
        <taxon>Betaproteobacteria</taxon>
        <taxon>Burkholderiales</taxon>
        <taxon>Alcaligenaceae</taxon>
        <taxon>Taylorella</taxon>
    </lineage>
</organism>
<evidence type="ECO:0000313" key="21">
    <source>
        <dbReference type="EMBL" id="ADU91051.1"/>
    </source>
</evidence>
<dbReference type="InterPro" id="IPR008918">
    <property type="entry name" value="HhH2"/>
</dbReference>
<accession>A0A654KF64</accession>
<dbReference type="CDD" id="cd06139">
    <property type="entry name" value="DNA_polA_I_Ecoli_like_exo"/>
    <property type="match status" value="1"/>
</dbReference>
<comment type="similarity">
    <text evidence="1 17">Belongs to the DNA polymerase type-A family.</text>
</comment>
<dbReference type="NCBIfam" id="TIGR00593">
    <property type="entry name" value="pola"/>
    <property type="match status" value="1"/>
</dbReference>
<evidence type="ECO:0000256" key="4">
    <source>
        <dbReference type="ARBA" id="ARBA00020311"/>
    </source>
</evidence>
<evidence type="ECO:0000256" key="17">
    <source>
        <dbReference type="RuleBase" id="RU004460"/>
    </source>
</evidence>
<dbReference type="InterPro" id="IPR029060">
    <property type="entry name" value="PIN-like_dom_sf"/>
</dbReference>
<dbReference type="EC" id="2.7.7.7" evidence="3 16"/>
<dbReference type="InterPro" id="IPR043502">
    <property type="entry name" value="DNA/RNA_pol_sf"/>
</dbReference>
<keyword evidence="5 17" id="KW-0808">Transferase</keyword>
<feature type="domain" description="3'-5' exonuclease" evidence="18">
    <location>
        <begin position="312"/>
        <end position="498"/>
    </location>
</feature>
<feature type="domain" description="DNA-directed DNA polymerase family A palm" evidence="20">
    <location>
        <begin position="666"/>
        <end position="872"/>
    </location>
</feature>
<evidence type="ECO:0000256" key="12">
    <source>
        <dbReference type="ARBA" id="ARBA00022932"/>
    </source>
</evidence>
<comment type="subunit">
    <text evidence="2">Single-chain monomer with multiple functions.</text>
</comment>
<dbReference type="InterPro" id="IPR020046">
    <property type="entry name" value="5-3_exonucl_a-hlix_arch_N"/>
</dbReference>
<evidence type="ECO:0000256" key="3">
    <source>
        <dbReference type="ARBA" id="ARBA00012417"/>
    </source>
</evidence>
<dbReference type="PRINTS" id="PR00868">
    <property type="entry name" value="DNAPOLI"/>
</dbReference>
<dbReference type="NCBIfam" id="NF004397">
    <property type="entry name" value="PRK05755.1"/>
    <property type="match status" value="1"/>
</dbReference>
<dbReference type="InterPro" id="IPR019760">
    <property type="entry name" value="DNA-dir_DNA_pol_A_CS"/>
</dbReference>
<evidence type="ECO:0000256" key="16">
    <source>
        <dbReference type="NCBIfam" id="TIGR00593"/>
    </source>
</evidence>
<evidence type="ECO:0000259" key="19">
    <source>
        <dbReference type="SMART" id="SM00475"/>
    </source>
</evidence>
<dbReference type="Pfam" id="PF01367">
    <property type="entry name" value="5_3_exonuc"/>
    <property type="match status" value="1"/>
</dbReference>
<dbReference type="InterPro" id="IPR020045">
    <property type="entry name" value="DNA_polI_H3TH"/>
</dbReference>
<dbReference type="Pfam" id="PF01612">
    <property type="entry name" value="DNA_pol_A_exo1"/>
    <property type="match status" value="1"/>
</dbReference>
<dbReference type="Gene3D" id="3.40.50.1010">
    <property type="entry name" value="5'-nuclease"/>
    <property type="match status" value="1"/>
</dbReference>
<dbReference type="InterPro" id="IPR002421">
    <property type="entry name" value="5-3_exonuclease"/>
</dbReference>
<dbReference type="PROSITE" id="PS00447">
    <property type="entry name" value="DNA_POLYMERASE_A"/>
    <property type="match status" value="1"/>
</dbReference>
<dbReference type="Gene3D" id="3.30.420.10">
    <property type="entry name" value="Ribonuclease H-like superfamily/Ribonuclease H"/>
    <property type="match status" value="1"/>
</dbReference>
<dbReference type="Pfam" id="PF02739">
    <property type="entry name" value="5_3_exonuc_N"/>
    <property type="match status" value="1"/>
</dbReference>
<evidence type="ECO:0000256" key="8">
    <source>
        <dbReference type="ARBA" id="ARBA00022722"/>
    </source>
</evidence>
<evidence type="ECO:0000256" key="11">
    <source>
        <dbReference type="ARBA" id="ARBA00022839"/>
    </source>
</evidence>
<evidence type="ECO:0000256" key="10">
    <source>
        <dbReference type="ARBA" id="ARBA00022801"/>
    </source>
</evidence>
<evidence type="ECO:0000256" key="9">
    <source>
        <dbReference type="ARBA" id="ARBA00022763"/>
    </source>
</evidence>
<evidence type="ECO:0000256" key="5">
    <source>
        <dbReference type="ARBA" id="ARBA00022679"/>
    </source>
</evidence>
<dbReference type="Gene3D" id="3.30.70.370">
    <property type="match status" value="1"/>
</dbReference>
<keyword evidence="10 17" id="KW-0378">Hydrolase</keyword>
<dbReference type="FunFam" id="1.10.150.20:FF:000003">
    <property type="entry name" value="DNA polymerase I"/>
    <property type="match status" value="1"/>
</dbReference>
<dbReference type="KEGG" id="teq:TEQUI_0095"/>
<dbReference type="SMART" id="SM00279">
    <property type="entry name" value="HhH2"/>
    <property type="match status" value="1"/>
</dbReference>
<keyword evidence="7 17" id="KW-0235">DNA replication</keyword>
<dbReference type="AlphaFoldDB" id="A0A654KF64"/>
<dbReference type="InterPro" id="IPR036279">
    <property type="entry name" value="5-3_exonuclease_C_sf"/>
</dbReference>
<dbReference type="InterPro" id="IPR036397">
    <property type="entry name" value="RNaseH_sf"/>
</dbReference>
<keyword evidence="11 17" id="KW-0269">Exonuclease</keyword>
<dbReference type="Pfam" id="PF00476">
    <property type="entry name" value="DNA_pol_A"/>
    <property type="match status" value="1"/>
</dbReference>
<evidence type="ECO:0000259" key="18">
    <source>
        <dbReference type="SMART" id="SM00474"/>
    </source>
</evidence>
<evidence type="ECO:0000256" key="14">
    <source>
        <dbReference type="ARBA" id="ARBA00023204"/>
    </source>
</evidence>
<evidence type="ECO:0000256" key="1">
    <source>
        <dbReference type="ARBA" id="ARBA00007705"/>
    </source>
</evidence>
<protein>
    <recommendedName>
        <fullName evidence="4 16">DNA polymerase I</fullName>
        <ecNumber evidence="3 16">2.7.7.7</ecNumber>
    </recommendedName>
</protein>
<dbReference type="InterPro" id="IPR002298">
    <property type="entry name" value="DNA_polymerase_A"/>
</dbReference>
<dbReference type="EMBL" id="CP002456">
    <property type="protein sequence ID" value="ADU91051.1"/>
    <property type="molecule type" value="Genomic_DNA"/>
</dbReference>
<keyword evidence="14 17" id="KW-0234">DNA repair</keyword>
<evidence type="ECO:0000259" key="20">
    <source>
        <dbReference type="SMART" id="SM00482"/>
    </source>
</evidence>
<dbReference type="SMART" id="SM00474">
    <property type="entry name" value="35EXOc"/>
    <property type="match status" value="1"/>
</dbReference>
<dbReference type="GO" id="GO:0008409">
    <property type="term" value="F:5'-3' exonuclease activity"/>
    <property type="evidence" value="ECO:0007669"/>
    <property type="project" value="UniProtKB-UniRule"/>
</dbReference>
<dbReference type="SMART" id="SM00475">
    <property type="entry name" value="53EXOc"/>
    <property type="match status" value="1"/>
</dbReference>
<evidence type="ECO:0000256" key="6">
    <source>
        <dbReference type="ARBA" id="ARBA00022695"/>
    </source>
</evidence>
<dbReference type="FunFam" id="1.20.1060.10:FF:000001">
    <property type="entry name" value="DNA polymerase I"/>
    <property type="match status" value="1"/>
</dbReference>
<dbReference type="PANTHER" id="PTHR10133:SF27">
    <property type="entry name" value="DNA POLYMERASE NU"/>
    <property type="match status" value="1"/>
</dbReference>
<dbReference type="SUPFAM" id="SSF88723">
    <property type="entry name" value="PIN domain-like"/>
    <property type="match status" value="1"/>
</dbReference>
<sequence length="908" mass="102191">MKKTLLLVDGSSFLYRAHFAMPNLRSPDGEPSGAIFGLINMMKRTQIVSKPDYIACVFDAPGRTFRHELYTEYKSHRPPMPDDMRTQIEPIHQAIEALGWTIIMQSGVEADDIIATIADFAINQNIKCVIATSDKDIAQLVDDNISIITGKEEILDSNGVLEKYGVRPDQIIDYLMLMGDTSDNIPGVDKVGPKTATKWLNEFGSLENLLKNAGSLKGKVAQNLIEAQSQFDLTRKLVTIKKDCDISKWVKSIDDLLPKEKNFDVLKEIYTRFGFKTFLKDLESIDNLPTLQRKKDEEKVDIATEKTIKTNYVLVDTIDKLESCLEEIKQANLVALDTETNSLDQLKTRLVGISLSTDIGKAWYIPVAHQVELGCNQLMKAEVLEAMRSWLESEQKTKILQNAKYDMHVFANEGIVLKGIKHDTMVLAYVIDTNQRVGLEALSLKYLNRKGLSYEEICGKGAKAITFDYVPLDQATQYACEDADFTFHLLTELLPKLEGFEGLKFIYDLEMQVLQVLFDMERVGVLIDSSKLLSQSEIISCRLSKLESEIFNLAGEEFNINSPKQLSEILFTKLKLETQGKTRTGVISTNEDALEKLALDHPIAVHLLEYRSLSKLKSTYTDKLPTMINKVTGRVHTVFSQTTVLSGRLSSFDPNLQNIPIRNEDGRQVRQAFVAEDGFKLMSADYSQVELRLMAHISNDEGMLKAFKEGADIHRSTASEVFGVPLSEVDDSQRRAAKAINFGLIYGMGAFALANNLGISRETAQNYIYKYFDRFPKVRKFMDDIKIQASQDGYVETIYGRRIYIPGIQDSKGARKAALERVAINAPVQGSAADIIKMAMISVHKWISQNKLNSRIILQVHDELVLEVHESEIEILKLKLPKLMEDVAKLDVPLEAQVNVGSNWDEAH</sequence>
<evidence type="ECO:0000256" key="15">
    <source>
        <dbReference type="ARBA" id="ARBA00049244"/>
    </source>
</evidence>
<dbReference type="Gene3D" id="1.20.1060.10">
    <property type="entry name" value="Taq DNA Polymerase, Chain T, domain 4"/>
    <property type="match status" value="1"/>
</dbReference>
<dbReference type="FunFam" id="1.10.150.20:FF:000002">
    <property type="entry name" value="DNA polymerase I"/>
    <property type="match status" value="1"/>
</dbReference>
<dbReference type="CDD" id="cd08637">
    <property type="entry name" value="DNA_pol_A_pol_I_C"/>
    <property type="match status" value="1"/>
</dbReference>
<dbReference type="SUPFAM" id="SSF56672">
    <property type="entry name" value="DNA/RNA polymerases"/>
    <property type="match status" value="1"/>
</dbReference>
<dbReference type="CDD" id="cd09898">
    <property type="entry name" value="H3TH_53EXO"/>
    <property type="match status" value="1"/>
</dbReference>
<dbReference type="GO" id="GO:0008408">
    <property type="term" value="F:3'-5' exonuclease activity"/>
    <property type="evidence" value="ECO:0007669"/>
    <property type="project" value="UniProtKB-UniRule"/>
</dbReference>
<proteinExistence type="inferred from homology"/>
<keyword evidence="9 17" id="KW-0227">DNA damage</keyword>
<comment type="catalytic activity">
    <reaction evidence="15 17">
        <text>DNA(n) + a 2'-deoxyribonucleoside 5'-triphosphate = DNA(n+1) + diphosphate</text>
        <dbReference type="Rhea" id="RHEA:22508"/>
        <dbReference type="Rhea" id="RHEA-COMP:17339"/>
        <dbReference type="Rhea" id="RHEA-COMP:17340"/>
        <dbReference type="ChEBI" id="CHEBI:33019"/>
        <dbReference type="ChEBI" id="CHEBI:61560"/>
        <dbReference type="ChEBI" id="CHEBI:173112"/>
        <dbReference type="EC" id="2.7.7.7"/>
    </reaction>
</comment>
<dbReference type="GO" id="GO:0006302">
    <property type="term" value="P:double-strand break repair"/>
    <property type="evidence" value="ECO:0007669"/>
    <property type="project" value="TreeGrafter"/>
</dbReference>
<dbReference type="InterPro" id="IPR018320">
    <property type="entry name" value="DNA_polymerase_1"/>
</dbReference>
<evidence type="ECO:0000313" key="22">
    <source>
        <dbReference type="Proteomes" id="UP000007472"/>
    </source>
</evidence>
<dbReference type="InterPro" id="IPR002562">
    <property type="entry name" value="3'-5'_exonuclease_dom"/>
</dbReference>
<keyword evidence="6 17" id="KW-0548">Nucleotidyltransferase</keyword>
<keyword evidence="8" id="KW-0540">Nuclease</keyword>
<gene>
    <name evidence="17" type="primary">polA</name>
    <name evidence="21" type="ordered locus">TEQUI_0095</name>
</gene>
<feature type="domain" description="5'-3' exonuclease" evidence="19">
    <location>
        <begin position="2"/>
        <end position="259"/>
    </location>
</feature>
<comment type="function">
    <text evidence="17">In addition to polymerase activity, this DNA polymerase exhibits 3'-5' and 5'-3' exonuclease activity.</text>
</comment>
<dbReference type="Proteomes" id="UP000007472">
    <property type="component" value="Chromosome"/>
</dbReference>
<evidence type="ECO:0000256" key="7">
    <source>
        <dbReference type="ARBA" id="ARBA00022705"/>
    </source>
</evidence>
<dbReference type="SUPFAM" id="SSF53098">
    <property type="entry name" value="Ribonuclease H-like"/>
    <property type="match status" value="1"/>
</dbReference>
<dbReference type="FunFam" id="3.40.50.1010:FF:000001">
    <property type="entry name" value="DNA polymerase I"/>
    <property type="match status" value="1"/>
</dbReference>
<dbReference type="InterPro" id="IPR001098">
    <property type="entry name" value="DNA-dir_DNA_pol_A_palm_dom"/>
</dbReference>
<dbReference type="GO" id="GO:0003677">
    <property type="term" value="F:DNA binding"/>
    <property type="evidence" value="ECO:0007669"/>
    <property type="project" value="UniProtKB-UniRule"/>
</dbReference>
<dbReference type="GO" id="GO:0003887">
    <property type="term" value="F:DNA-directed DNA polymerase activity"/>
    <property type="evidence" value="ECO:0007669"/>
    <property type="project" value="UniProtKB-UniRule"/>
</dbReference>
<dbReference type="SUPFAM" id="SSF47807">
    <property type="entry name" value="5' to 3' exonuclease, C-terminal subdomain"/>
    <property type="match status" value="1"/>
</dbReference>
<dbReference type="GO" id="GO:0006261">
    <property type="term" value="P:DNA-templated DNA replication"/>
    <property type="evidence" value="ECO:0007669"/>
    <property type="project" value="UniProtKB-UniRule"/>
</dbReference>
<dbReference type="PANTHER" id="PTHR10133">
    <property type="entry name" value="DNA POLYMERASE I"/>
    <property type="match status" value="1"/>
</dbReference>